<dbReference type="EMBL" id="JAUHQB010000003">
    <property type="protein sequence ID" value="MDN4483165.1"/>
    <property type="molecule type" value="Genomic_DNA"/>
</dbReference>
<dbReference type="InterPro" id="IPR014718">
    <property type="entry name" value="GH-type_carb-bd"/>
</dbReference>
<name>A0AB35MHH8_9MICO</name>
<protein>
    <submittedName>
        <fullName evidence="2">DUF4432 family protein</fullName>
    </submittedName>
</protein>
<dbReference type="GO" id="GO:0005975">
    <property type="term" value="P:carbohydrate metabolic process"/>
    <property type="evidence" value="ECO:0007669"/>
    <property type="project" value="InterPro"/>
</dbReference>
<dbReference type="InterPro" id="IPR027839">
    <property type="entry name" value="DUF4432"/>
</dbReference>
<feature type="region of interest" description="Disordered" evidence="1">
    <location>
        <begin position="306"/>
        <end position="328"/>
    </location>
</feature>
<evidence type="ECO:0000313" key="3">
    <source>
        <dbReference type="Proteomes" id="UP001172756"/>
    </source>
</evidence>
<dbReference type="AlphaFoldDB" id="A0AB35MHH8"/>
<sequence>MSEPSAASLLSEGFVSRPDALAEIREQVGDPRSGPGARSYRVTMLGGVSVEILPERGLDLGSLWYDDVPYAWRSALGPRSGSRDPRGEGWIGRFGGGALATCGFDNIGPARDGFGLHGSHHLTPAEDVAVGRTPDGDVLVTGVIDSASVFGRQVEVRREIRVLAGAPRVEVRDTVVNRGVVPAPIPVLYHVNLGAPLVLPGTTVAVDAAAHAPRDAEAVAVPWSVYPEPSDAVGESVWEHAGLVADASGVARARVASPTGRTVTIEWRAAEQPRCVQWLYPTRGGWALGIEPTNAPLFGPDRTGPHAGAPVLSPGETTTAGVTIDLAR</sequence>
<reference evidence="2 3" key="1">
    <citation type="submission" date="2023-06" db="EMBL/GenBank/DDBJ databases">
        <title>SYSU T0a273.</title>
        <authorList>
            <person name="Gao L."/>
            <person name="Fang B.-Z."/>
            <person name="Li W.-J."/>
        </authorList>
    </citation>
    <scope>NUCLEOTIDE SEQUENCE [LARGE SCALE GENOMIC DNA]</scope>
    <source>
        <strain evidence="2 3">SYSU T0a273</strain>
    </source>
</reference>
<dbReference type="Pfam" id="PF14486">
    <property type="entry name" value="DUF4432"/>
    <property type="match status" value="1"/>
</dbReference>
<organism evidence="2 3">
    <name type="scientific">Demequina lignilytica</name>
    <dbReference type="NCBI Taxonomy" id="3051663"/>
    <lineage>
        <taxon>Bacteria</taxon>
        <taxon>Bacillati</taxon>
        <taxon>Actinomycetota</taxon>
        <taxon>Actinomycetes</taxon>
        <taxon>Micrococcales</taxon>
        <taxon>Demequinaceae</taxon>
        <taxon>Demequina</taxon>
    </lineage>
</organism>
<dbReference type="SUPFAM" id="SSF74650">
    <property type="entry name" value="Galactose mutarotase-like"/>
    <property type="match status" value="1"/>
</dbReference>
<evidence type="ECO:0000256" key="1">
    <source>
        <dbReference type="SAM" id="MobiDB-lite"/>
    </source>
</evidence>
<dbReference type="Proteomes" id="UP001172756">
    <property type="component" value="Unassembled WGS sequence"/>
</dbReference>
<dbReference type="InterPro" id="IPR011013">
    <property type="entry name" value="Gal_mutarotase_sf_dom"/>
</dbReference>
<proteinExistence type="predicted"/>
<dbReference type="Gene3D" id="2.70.98.10">
    <property type="match status" value="1"/>
</dbReference>
<dbReference type="RefSeq" id="WP_301160091.1">
    <property type="nucleotide sequence ID" value="NZ_JAUHQB010000003.1"/>
</dbReference>
<comment type="caution">
    <text evidence="2">The sequence shown here is derived from an EMBL/GenBank/DDBJ whole genome shotgun (WGS) entry which is preliminary data.</text>
</comment>
<dbReference type="GO" id="GO:0030246">
    <property type="term" value="F:carbohydrate binding"/>
    <property type="evidence" value="ECO:0007669"/>
    <property type="project" value="InterPro"/>
</dbReference>
<dbReference type="GO" id="GO:0003824">
    <property type="term" value="F:catalytic activity"/>
    <property type="evidence" value="ECO:0007669"/>
    <property type="project" value="InterPro"/>
</dbReference>
<accession>A0AB35MHH8</accession>
<evidence type="ECO:0000313" key="2">
    <source>
        <dbReference type="EMBL" id="MDN4483165.1"/>
    </source>
</evidence>
<gene>
    <name evidence="2" type="ORF">QQ002_06400</name>
</gene>